<dbReference type="GO" id="GO:0005975">
    <property type="term" value="P:carbohydrate metabolic process"/>
    <property type="evidence" value="ECO:0007669"/>
    <property type="project" value="UniProtKB-ARBA"/>
</dbReference>
<sequence>MLLISCKEQKNQTPEETKNISTLNMINSDSIKNFKWFQEPKSWKITSEGLLIEPDSGSDFWQRTHYGFRNDNAHFLYKEVEGDFEMTTTVSFSPKHRYDQAGLCARLDEDNWVKTSTEYETSEFSHLGAVVTNLGYSDWSTQEIPADIRRVEYKIIRKGQDFEIYAKYGKKDFQQIRIAHLHKEAPKINIGLYACSPTDKGFSALFETFEIKKKEK</sequence>
<keyword evidence="2" id="KW-1185">Reference proteome</keyword>
<dbReference type="RefSeq" id="WP_052430214.1">
    <property type="nucleotide sequence ID" value="NZ_BBLT01000005.1"/>
</dbReference>
<dbReference type="Pfam" id="PF07081">
    <property type="entry name" value="DUF1349"/>
    <property type="match status" value="1"/>
</dbReference>
<dbReference type="SUPFAM" id="SSF49899">
    <property type="entry name" value="Concanavalin A-like lectins/glucanases"/>
    <property type="match status" value="1"/>
</dbReference>
<dbReference type="PANTHER" id="PTHR35332:SF2">
    <property type="entry name" value="REGULATION OF ENOLASE PROTEIN 1"/>
    <property type="match status" value="1"/>
</dbReference>
<dbReference type="GO" id="GO:0004553">
    <property type="term" value="F:hydrolase activity, hydrolyzing O-glycosyl compounds"/>
    <property type="evidence" value="ECO:0007669"/>
    <property type="project" value="UniProtKB-ARBA"/>
</dbReference>
<proteinExistence type="predicted"/>
<dbReference type="PIRSF" id="PIRSF022704">
    <property type="entry name" value="UCP022704"/>
    <property type="match status" value="1"/>
</dbReference>
<accession>A0A098LHV1</accession>
<name>A0A098LHV1_9BACT</name>
<dbReference type="eggNOG" id="COG3506">
    <property type="taxonomic scope" value="Bacteria"/>
</dbReference>
<evidence type="ECO:0008006" key="3">
    <source>
        <dbReference type="Google" id="ProtNLM"/>
    </source>
</evidence>
<comment type="caution">
    <text evidence="1">The sequence shown here is derived from an EMBL/GenBank/DDBJ whole genome shotgun (WGS) entry which is preliminary data.</text>
</comment>
<dbReference type="InterPro" id="IPR013320">
    <property type="entry name" value="ConA-like_dom_sf"/>
</dbReference>
<protein>
    <recommendedName>
        <fullName evidence="3">DUF1349 domain-containing protein</fullName>
    </recommendedName>
</protein>
<dbReference type="Proteomes" id="UP000030185">
    <property type="component" value="Unassembled WGS sequence"/>
</dbReference>
<evidence type="ECO:0000313" key="1">
    <source>
        <dbReference type="EMBL" id="GAL85703.1"/>
    </source>
</evidence>
<dbReference type="PANTHER" id="PTHR35332">
    <property type="entry name" value="REGULATION OF ENOLASE PROTEIN 1"/>
    <property type="match status" value="1"/>
</dbReference>
<gene>
    <name evidence="1" type="ORF">MYP_2932</name>
</gene>
<dbReference type="InterPro" id="IPR015987">
    <property type="entry name" value="UCP022704"/>
</dbReference>
<organism evidence="1 2">
    <name type="scientific">Sporocytophaga myxococcoides</name>
    <dbReference type="NCBI Taxonomy" id="153721"/>
    <lineage>
        <taxon>Bacteria</taxon>
        <taxon>Pseudomonadati</taxon>
        <taxon>Bacteroidota</taxon>
        <taxon>Cytophagia</taxon>
        <taxon>Cytophagales</taxon>
        <taxon>Cytophagaceae</taxon>
        <taxon>Sporocytophaga</taxon>
    </lineage>
</organism>
<dbReference type="AlphaFoldDB" id="A0A098LHV1"/>
<dbReference type="EMBL" id="BBLT01000005">
    <property type="protein sequence ID" value="GAL85703.1"/>
    <property type="molecule type" value="Genomic_DNA"/>
</dbReference>
<dbReference type="Gene3D" id="2.60.120.200">
    <property type="match status" value="1"/>
</dbReference>
<dbReference type="InterPro" id="IPR009784">
    <property type="entry name" value="DUF1349"/>
</dbReference>
<reference evidence="1 2" key="1">
    <citation type="submission" date="2014-09" db="EMBL/GenBank/DDBJ databases">
        <title>Sporocytophaga myxococcoides PG-01 genome sequencing.</title>
        <authorList>
            <person name="Liu L."/>
            <person name="Gao P.J."/>
            <person name="Chen G.J."/>
            <person name="Wang L.S."/>
        </authorList>
    </citation>
    <scope>NUCLEOTIDE SEQUENCE [LARGE SCALE GENOMIC DNA]</scope>
    <source>
        <strain evidence="1 2">PG-01</strain>
    </source>
</reference>
<evidence type="ECO:0000313" key="2">
    <source>
        <dbReference type="Proteomes" id="UP000030185"/>
    </source>
</evidence>